<accession>A0A2T4A5R4</accession>
<evidence type="ECO:0000313" key="2">
    <source>
        <dbReference type="EMBL" id="PTB52313.1"/>
    </source>
</evidence>
<reference evidence="2 3" key="1">
    <citation type="submission" date="2016-07" db="EMBL/GenBank/DDBJ databases">
        <title>Multiple horizontal gene transfer events from other fungi enriched the ability of initially mycotrophic Trichoderma (Ascomycota) to feed on dead plant biomass.</title>
        <authorList>
            <consortium name="DOE Joint Genome Institute"/>
            <person name="Aerts A."/>
            <person name="Atanasova L."/>
            <person name="Chenthamara K."/>
            <person name="Zhang J."/>
            <person name="Grujic M."/>
            <person name="Henrissat B."/>
            <person name="Kuo A."/>
            <person name="Salamov A."/>
            <person name="Lipzen A."/>
            <person name="Labutti K."/>
            <person name="Barry K."/>
            <person name="Miao Y."/>
            <person name="Rahimi M.J."/>
            <person name="Shen Q."/>
            <person name="Grigoriev I.V."/>
            <person name="Kubicek C.P."/>
            <person name="Druzhinina I.S."/>
        </authorList>
    </citation>
    <scope>NUCLEOTIDE SEQUENCE [LARGE SCALE GENOMIC DNA]</scope>
    <source>
        <strain evidence="2 3">CBS 226.95</strain>
    </source>
</reference>
<dbReference type="Proteomes" id="UP000241690">
    <property type="component" value="Unassembled WGS sequence"/>
</dbReference>
<keyword evidence="3" id="KW-1185">Reference proteome</keyword>
<dbReference type="GeneID" id="36622065"/>
<gene>
    <name evidence="2" type="ORF">M431DRAFT_215505</name>
</gene>
<evidence type="ECO:0000256" key="1">
    <source>
        <dbReference type="SAM" id="MobiDB-lite"/>
    </source>
</evidence>
<dbReference type="AlphaFoldDB" id="A0A2T4A5R4"/>
<sequence length="191" mass="20059">MGCGGGTFFSTPSACRPLPNGMGRTGRAARPVSRLAQDHYRSKGCLEVPNTPGVDSGRQMQIRCCAAAIRAPAGGPTPSTTSALPCPTPGRQKHAPLRIDGQTQLSQPSLCPKPCFGLIGMPRLGCALYYSVPFLVRCNQAQHSFISGLCLSFALSQPVSLSCRQPSCSDPIAGLVRLSGFNSKVVRAVTL</sequence>
<dbReference type="EMBL" id="KZ679684">
    <property type="protein sequence ID" value="PTB52313.1"/>
    <property type="molecule type" value="Genomic_DNA"/>
</dbReference>
<name>A0A2T4A5R4_TRIHA</name>
<evidence type="ECO:0000313" key="3">
    <source>
        <dbReference type="Proteomes" id="UP000241690"/>
    </source>
</evidence>
<proteinExistence type="predicted"/>
<feature type="region of interest" description="Disordered" evidence="1">
    <location>
        <begin position="73"/>
        <end position="92"/>
    </location>
</feature>
<organism evidence="2 3">
    <name type="scientific">Trichoderma harzianum CBS 226.95</name>
    <dbReference type="NCBI Taxonomy" id="983964"/>
    <lineage>
        <taxon>Eukaryota</taxon>
        <taxon>Fungi</taxon>
        <taxon>Dikarya</taxon>
        <taxon>Ascomycota</taxon>
        <taxon>Pezizomycotina</taxon>
        <taxon>Sordariomycetes</taxon>
        <taxon>Hypocreomycetidae</taxon>
        <taxon>Hypocreales</taxon>
        <taxon>Hypocreaceae</taxon>
        <taxon>Trichoderma</taxon>
    </lineage>
</organism>
<protein>
    <submittedName>
        <fullName evidence="2">Uncharacterized protein</fullName>
    </submittedName>
</protein>
<dbReference type="RefSeq" id="XP_024771990.1">
    <property type="nucleotide sequence ID" value="XM_024913503.1"/>
</dbReference>